<dbReference type="EMBL" id="AP027272">
    <property type="protein sequence ID" value="BDX07081.1"/>
    <property type="molecule type" value="Genomic_DNA"/>
</dbReference>
<evidence type="ECO:0000259" key="1">
    <source>
        <dbReference type="Pfam" id="PF05618"/>
    </source>
</evidence>
<evidence type="ECO:0000313" key="3">
    <source>
        <dbReference type="Proteomes" id="UP001333710"/>
    </source>
</evidence>
<evidence type="ECO:0000313" key="2">
    <source>
        <dbReference type="EMBL" id="BDX07081.1"/>
    </source>
</evidence>
<proteinExistence type="predicted"/>
<dbReference type="Pfam" id="PF05618">
    <property type="entry name" value="Zn_protease"/>
    <property type="match status" value="1"/>
</dbReference>
<dbReference type="InterPro" id="IPR008503">
    <property type="entry name" value="Asp_endopeptidase"/>
</dbReference>
<dbReference type="KEGG" id="pmaw:MACH26_26020"/>
<organism evidence="2 3">
    <name type="scientific">Planctobacterium marinum</name>
    <dbReference type="NCBI Taxonomy" id="1631968"/>
    <lineage>
        <taxon>Bacteria</taxon>
        <taxon>Pseudomonadati</taxon>
        <taxon>Pseudomonadota</taxon>
        <taxon>Gammaproteobacteria</taxon>
        <taxon>Alteromonadales</taxon>
        <taxon>Alteromonadaceae</taxon>
        <taxon>Planctobacterium</taxon>
    </lineage>
</organism>
<name>A0AA48KPV9_9ALTE</name>
<dbReference type="Proteomes" id="UP001333710">
    <property type="component" value="Chromosome"/>
</dbReference>
<dbReference type="RefSeq" id="WP_338293072.1">
    <property type="nucleotide sequence ID" value="NZ_AP027272.1"/>
</dbReference>
<dbReference type="AlphaFoldDB" id="A0AA48KPV9"/>
<keyword evidence="3" id="KW-1185">Reference proteome</keyword>
<dbReference type="PANTHER" id="PTHR38037:SF2">
    <property type="entry name" value="ATP-DEPENDENT ZINC PROTEASE DOMAIN-CONTAINING PROTEIN-RELATED"/>
    <property type="match status" value="1"/>
</dbReference>
<dbReference type="SUPFAM" id="SSF50630">
    <property type="entry name" value="Acid proteases"/>
    <property type="match status" value="1"/>
</dbReference>
<feature type="domain" description="Retropepsin-like aspartic endopeptidase" evidence="1">
    <location>
        <begin position="15"/>
        <end position="147"/>
    </location>
</feature>
<gene>
    <name evidence="2" type="ORF">MACH26_26020</name>
</gene>
<dbReference type="InterPro" id="IPR021109">
    <property type="entry name" value="Peptidase_aspartic_dom_sf"/>
</dbReference>
<sequence length="148" mass="16668">MSNNTQHPQFDGKMVIGVAEKIDLPELGLSSVATRIDTGAKTSALHVDHIDVDEEAGKVKFWFHPDSHDVDKIIKCSAKIHDIRWIKSSNGEKERRCVIKTPAQIGDLHWDIELTLTDRSVMKHLMLLGREALTTHFVIDPSDDYLAD</sequence>
<dbReference type="Gene3D" id="2.40.70.10">
    <property type="entry name" value="Acid Proteases"/>
    <property type="match status" value="1"/>
</dbReference>
<accession>A0AA48KPV9</accession>
<protein>
    <submittedName>
        <fullName evidence="2">Ribosomal protein S6 modification protein</fullName>
    </submittedName>
</protein>
<dbReference type="PANTHER" id="PTHR38037">
    <property type="entry name" value="ZN_PROTEASE DOMAIN-CONTAINING PROTEIN"/>
    <property type="match status" value="1"/>
</dbReference>
<reference evidence="2" key="1">
    <citation type="submission" date="2023-01" db="EMBL/GenBank/DDBJ databases">
        <title>Complete genome sequence of Planctobacterium marinum strain Dej080120_11.</title>
        <authorList>
            <person name="Ueki S."/>
            <person name="Maruyama F."/>
        </authorList>
    </citation>
    <scope>NUCLEOTIDE SEQUENCE</scope>
    <source>
        <strain evidence="2">Dej080120_11</strain>
    </source>
</reference>